<keyword evidence="5" id="KW-1161">Viral attachment to host cell</keyword>
<evidence type="ECO:0000313" key="12">
    <source>
        <dbReference type="EMBL" id="SCO64842.1"/>
    </source>
</evidence>
<evidence type="ECO:0000256" key="9">
    <source>
        <dbReference type="ARBA" id="ARBA00035669"/>
    </source>
</evidence>
<dbReference type="GeneID" id="40103405"/>
<dbReference type="RefSeq" id="YP_009626501.1">
    <property type="nucleotide sequence ID" value="NC_042138.1"/>
</dbReference>
<keyword evidence="3" id="KW-0946">Virion</keyword>
<feature type="domain" description="Peptidase S74" evidence="11">
    <location>
        <begin position="1233"/>
        <end position="1327"/>
    </location>
</feature>
<keyword evidence="3" id="KW-1230">Viral tail fiber protein</keyword>
<evidence type="ECO:0000313" key="13">
    <source>
        <dbReference type="Proteomes" id="UP000278378"/>
    </source>
</evidence>
<proteinExistence type="inferred from homology"/>
<keyword evidence="2" id="KW-0945">Host-virus interaction</keyword>
<reference evidence="13" key="1">
    <citation type="submission" date="2016-08" db="EMBL/GenBank/DDBJ databases">
        <authorList>
            <person name="Brinks E."/>
        </authorList>
    </citation>
    <scope>NUCLEOTIDE SEQUENCE [LARGE SCALE GENOMIC DNA]</scope>
</reference>
<evidence type="ECO:0000256" key="2">
    <source>
        <dbReference type="ARBA" id="ARBA00022581"/>
    </source>
</evidence>
<comment type="subunit">
    <text evidence="9">Homotrimer. Interacts with the receptor-recognizing protein Gp38.</text>
</comment>
<name>A0A1G4GQM6_9CAUD</name>
<evidence type="ECO:0000259" key="11">
    <source>
        <dbReference type="PROSITE" id="PS51688"/>
    </source>
</evidence>
<evidence type="ECO:0000256" key="4">
    <source>
        <dbReference type="ARBA" id="ARBA00022732"/>
    </source>
</evidence>
<dbReference type="GO" id="GO:0019062">
    <property type="term" value="P:virion attachment to host cell"/>
    <property type="evidence" value="ECO:0007669"/>
    <property type="project" value="UniProtKB-KW"/>
</dbReference>
<evidence type="ECO:0000256" key="7">
    <source>
        <dbReference type="ARBA" id="ARBA00035610"/>
    </source>
</evidence>
<protein>
    <recommendedName>
        <fullName evidence="10">Long tail fiber protein Gp37</fullName>
    </recommendedName>
    <alternativeName>
        <fullName evidence="6">Receptor-recognizing protein</fullName>
    </alternativeName>
</protein>
<evidence type="ECO:0000256" key="8">
    <source>
        <dbReference type="ARBA" id="ARBA00035637"/>
    </source>
</evidence>
<dbReference type="EMBL" id="LT607758">
    <property type="protein sequence ID" value="SCO64842.1"/>
    <property type="molecule type" value="Genomic_DNA"/>
</dbReference>
<evidence type="ECO:0000256" key="6">
    <source>
        <dbReference type="ARBA" id="ARBA00033188"/>
    </source>
</evidence>
<evidence type="ECO:0000256" key="5">
    <source>
        <dbReference type="ARBA" id="ARBA00022804"/>
    </source>
</evidence>
<accession>A0A1G4GQM6</accession>
<evidence type="ECO:0000256" key="1">
    <source>
        <dbReference type="ARBA" id="ARBA00004328"/>
    </source>
</evidence>
<dbReference type="GO" id="GO:0098024">
    <property type="term" value="C:virus tail, fiber"/>
    <property type="evidence" value="ECO:0007669"/>
    <property type="project" value="UniProtKB-KW"/>
</dbReference>
<sequence>MADLAKIQFLRSTVAGKTPTTSQLADGELAINMADYAIYTKNGSSIVQLAGKGIPETNTKKLTVNGPSALNDTVTVAEGKTITFTNADLSGGMVRHITGKNALNDGWYIGSGGESNKGFLEIGTIDDGDEEIRFVSRGSGDTVRRTLKLIDSGGNTRVPGNIYIDEAMGGGGSAFISKNKAYFGAGGADIYMRNTAGGATNQLTITDGGELLFQAKPVYWDGRKPTLTELGIGLVENARQLEQDNFPVITGNDNRWIKVALLKDPGSGQSRLQLMVTNGGNYGSTRSSIDFIDCSARSIPSTLTSSNIRSYLQIRRLGDPAFDNTNQMRYSLVRTSEGLELWFTQRAFIGGVKVALLSIAGGAATEYYLPTGYTTSATAPEGLVESVAIRIYDEMNKPNLDDGTDGILSVAKGGTGASTASAARTNLGLGTAATRDVGTGSGQVMLVGAYGLGGKGTSYSIANARDYLKQLRTDGSQFMRNTLSTDINYGMGASFYSSVSDVHAVISVDWATGRVKVGATNDTNLNSDTGRINSQELYGTAFKPTPDDVGAVARTGDGMTGDLSITKVSPGFHLNAESGNSVIWFKYKGNETGAVWALPNTASSGEVRIRARTSGGTTGGEFSFKSDGTFTSPGDVNITSGAFNGKSVNTQYANFNNTSSSTTEQTVSISGSQHTPLLLNRQTNSNLSIGFKLSGMNMKRLGIDVNGDIRYGEAENQTQNSWLLTSDTVNRWTVNFGRDINVAGVVNSTGVINSTGGFTGPVTAYDLTGVTQDLDALTLNNTEPGHIKVYTCRSMGGGDNITNKPSGVGGNFIVIVECLRKVSDTDYTNRQVLRASDNKRSWERWLTVSGTAKTWSPWRMNVVSGNDDDVSFKSVTTTTGNLNSGNDLIVANNTRVGGNLGLGGASSTKYTDKGVVIGSGSALLESTDGRVIIGSSGGGRAVELRPGGPTQTNNRIKVTATSGSGGDTAIEYEQGAKIRSNNGGALIISAKAGQSIYLRPQGDTSSTNETRIDANGSITINGNINANGTLTCTGGAVNGDLTVSGNVDITGTRLKTWGLEVDGGGTVLGGTIDVVGKANFSNELTAKTSINVMNDGNSHLFFRKADGTEKGLLYVDDPGNVTIRAKGGSGPTWNFWESGSCQFPGAISNFNGVNSTTNYPGGGIGAYLNTAGLTSRFSNGAYVSLYFQEYVGSYHQAILNVNGYGQDNSFYFRAGGDFICTRNGSFDNVEIRSDRRAKSDIKVIENALEKVEKLTGNTYELHNTSGGTTRSAGLIAQEVQEVLPEAVTQDIEADGGLLRLNYNSVIALLVESVKELSAEVKELKSQLK</sequence>
<dbReference type="PROSITE" id="PS51688">
    <property type="entry name" value="ICA"/>
    <property type="match status" value="1"/>
</dbReference>
<dbReference type="Pfam" id="PF13884">
    <property type="entry name" value="Peptidase_S74"/>
    <property type="match status" value="1"/>
</dbReference>
<keyword evidence="4" id="KW-1227">Viral tail protein</keyword>
<dbReference type="Proteomes" id="UP000278378">
    <property type="component" value="Segment"/>
</dbReference>
<dbReference type="KEGG" id="vg:40103405"/>
<dbReference type="InterPro" id="IPR030392">
    <property type="entry name" value="S74_ICA"/>
</dbReference>
<comment type="similarity">
    <text evidence="8">Belongs to the S16-like long tail fiber protein Gp37 family.</text>
</comment>
<evidence type="ECO:0000256" key="3">
    <source>
        <dbReference type="ARBA" id="ARBA00022672"/>
    </source>
</evidence>
<comment type="subcellular location">
    <subcellularLocation>
        <location evidence="1">Virion</location>
    </subcellularLocation>
</comment>
<comment type="function">
    <text evidence="7">The C-terminal chaperone protein mediates homotrimerization and proper folding of the catalytic trimer.</text>
</comment>
<keyword evidence="5" id="KW-1160">Virus entry into host cell</keyword>
<evidence type="ECO:0000256" key="10">
    <source>
        <dbReference type="ARBA" id="ARBA00035705"/>
    </source>
</evidence>
<organism evidence="12 13">
    <name type="scientific">Klebsiella phage PMBT1</name>
    <dbReference type="NCBI Taxonomy" id="1880822"/>
    <lineage>
        <taxon>Viruses</taxon>
        <taxon>Duplodnaviria</taxon>
        <taxon>Heunggongvirae</taxon>
        <taxon>Uroviricota</taxon>
        <taxon>Caudoviricetes</taxon>
        <taxon>Pantevenvirales</taxon>
        <taxon>Straboviridae</taxon>
        <taxon>Slopekvirus</taxon>
        <taxon>Klebsiella virus PMBT1</taxon>
    </lineage>
</organism>
<dbReference type="SMR" id="A0A1G4GQM6"/>